<evidence type="ECO:0000313" key="9">
    <source>
        <dbReference type="Proteomes" id="UP001217089"/>
    </source>
</evidence>
<sequence length="1012" mass="112658">MADDSDSNNAESNRRSIADRLSFFENISKIQDTSQQPGRVSTDHDLEETPDNIPIATSRSDHSGEPLKDKDSDEKIGEDDSVFKTENDTIVQNKEDEDEKEDNMTKEKKWDKGNIELEKETHKVTLKFKYQNKQMMKAMMLMMHKQHLRNQKKQRANIVQEMIRKQLQSENKQVEFEVCDESKIIICMVDHMDAPSVKQMIQDMAVEDTIKLDEFSRNVPKKQIWVDTRSRVEKSNNGKLIIEVKDDKINITATKDIAHDVQKELRDVIVKNTILKETVSVPDVGKMKFIEKHCQDKFEDLEEDLNEESLQIRVLDNGIEISGTKLGLFKAQQLIGKLLSDIHHRQHDINKQSIGKFSLERGPMPTMPTVSMATPTVSSQKGQVKCQNGTVIYLVKGELAKQQGDVIVCSTSKDLNLKAGKAGANILHEGGQSIQDELKKNYPQGIQHGVVAVSNGGNLKCKQIYFGSLYDWHHEKGKPVKTITTFMNNCLNKAHQSSYTSILFAALGTGALGYPRDEAAQLMYQSVMDFDKANPNSTLKTIKFILYPKDSLTMDAFEQEEMSYINPAMKKAIKKGPVTSKYGMKIFIEKGSLGQQQADVLVCATPRDLSLNSAAASKSLLQDGGESIQIECSQNYPNGIKDGEIAVVGGGNLSCQKLYLTTIPSWDIEKSKQVQDMVVYKVISSCLEKASKAKYKSVAIPAMGTGKVNYPRKNIAKLLYECVLKFSEKNSKSSIQTVKFVVFPKDMETVRAFEKEEQNRLCPQIKYSSGSSSVVTPKCNITISIDTSTLSSAKVDVIVCSTAPGLDLNSGQSSKALLEAGGKTLQDECIDNYGDGIDCGEVAITLADFMKKCLTEADSAKMKTIAFSSLGTGGNGFPHNVAARTMYQAVFDFDKQHSSTSIKQVNFVIYSKDHKSIQAFQTEEKQHQPIQKSSGASTSLLSKILGFPSRRSSQNSDQTIHGDQDFAVGSMMLTFCVGDLLVQKVDAIVNSTNTDLDFSRGKYHTEILFFME</sequence>
<evidence type="ECO:0000313" key="8">
    <source>
        <dbReference type="EMBL" id="KAJ8316992.1"/>
    </source>
</evidence>
<feature type="compositionally biased region" description="Polar residues" evidence="6">
    <location>
        <begin position="28"/>
        <end position="39"/>
    </location>
</feature>
<feature type="domain" description="Macro" evidence="7">
    <location>
        <begin position="379"/>
        <end position="565"/>
    </location>
</feature>
<evidence type="ECO:0000256" key="5">
    <source>
        <dbReference type="ARBA" id="ARBA00023242"/>
    </source>
</evidence>
<dbReference type="SUPFAM" id="SSF52949">
    <property type="entry name" value="Macro domain-like"/>
    <property type="match status" value="4"/>
</dbReference>
<keyword evidence="3" id="KW-0808">Transferase</keyword>
<dbReference type="EMBL" id="JARBDR010000246">
    <property type="protein sequence ID" value="KAJ8316992.1"/>
    <property type="molecule type" value="Genomic_DNA"/>
</dbReference>
<evidence type="ECO:0000259" key="7">
    <source>
        <dbReference type="PROSITE" id="PS51154"/>
    </source>
</evidence>
<evidence type="ECO:0000256" key="4">
    <source>
        <dbReference type="ARBA" id="ARBA00023027"/>
    </source>
</evidence>
<organism evidence="8 9">
    <name type="scientific">Tegillarca granosa</name>
    <name type="common">Malaysian cockle</name>
    <name type="synonym">Anadara granosa</name>
    <dbReference type="NCBI Taxonomy" id="220873"/>
    <lineage>
        <taxon>Eukaryota</taxon>
        <taxon>Metazoa</taxon>
        <taxon>Spiralia</taxon>
        <taxon>Lophotrochozoa</taxon>
        <taxon>Mollusca</taxon>
        <taxon>Bivalvia</taxon>
        <taxon>Autobranchia</taxon>
        <taxon>Pteriomorphia</taxon>
        <taxon>Arcoida</taxon>
        <taxon>Arcoidea</taxon>
        <taxon>Arcidae</taxon>
        <taxon>Tegillarca</taxon>
    </lineage>
</organism>
<evidence type="ECO:0000256" key="3">
    <source>
        <dbReference type="ARBA" id="ARBA00022679"/>
    </source>
</evidence>
<keyword evidence="4" id="KW-0520">NAD</keyword>
<gene>
    <name evidence="8" type="ORF">KUTeg_004896</name>
</gene>
<keyword evidence="2" id="KW-0328">Glycosyltransferase</keyword>
<dbReference type="SMART" id="SM00506">
    <property type="entry name" value="A1pp"/>
    <property type="match status" value="3"/>
</dbReference>
<feature type="compositionally biased region" description="Basic and acidic residues" evidence="6">
    <location>
        <begin position="59"/>
        <end position="75"/>
    </location>
</feature>
<dbReference type="Proteomes" id="UP001217089">
    <property type="component" value="Unassembled WGS sequence"/>
</dbReference>
<evidence type="ECO:0000256" key="6">
    <source>
        <dbReference type="SAM" id="MobiDB-lite"/>
    </source>
</evidence>
<evidence type="ECO:0000256" key="1">
    <source>
        <dbReference type="ARBA" id="ARBA00004123"/>
    </source>
</evidence>
<feature type="domain" description="Macro" evidence="7">
    <location>
        <begin position="573"/>
        <end position="761"/>
    </location>
</feature>
<feature type="domain" description="Macro" evidence="7">
    <location>
        <begin position="770"/>
        <end position="928"/>
    </location>
</feature>
<dbReference type="PANTHER" id="PTHR14453">
    <property type="entry name" value="PARP/ZINC FINGER CCCH TYPE DOMAIN CONTAINING PROTEIN"/>
    <property type="match status" value="1"/>
</dbReference>
<protein>
    <recommendedName>
        <fullName evidence="7">Macro domain-containing protein</fullName>
    </recommendedName>
</protein>
<dbReference type="InterPro" id="IPR043472">
    <property type="entry name" value="Macro_dom-like"/>
</dbReference>
<dbReference type="Pfam" id="PF01661">
    <property type="entry name" value="Macro"/>
    <property type="match status" value="3"/>
</dbReference>
<proteinExistence type="predicted"/>
<comment type="subcellular location">
    <subcellularLocation>
        <location evidence="1">Nucleus</location>
    </subcellularLocation>
</comment>
<feature type="region of interest" description="Disordered" evidence="6">
    <location>
        <begin position="28"/>
        <end position="107"/>
    </location>
</feature>
<accession>A0ABQ9FM14</accession>
<name>A0ABQ9FM14_TEGGR</name>
<dbReference type="Gene3D" id="3.40.220.10">
    <property type="entry name" value="Leucine Aminopeptidase, subunit E, domain 1"/>
    <property type="match status" value="4"/>
</dbReference>
<reference evidence="8 9" key="1">
    <citation type="submission" date="2022-12" db="EMBL/GenBank/DDBJ databases">
        <title>Chromosome-level genome of Tegillarca granosa.</title>
        <authorList>
            <person name="Kim J."/>
        </authorList>
    </citation>
    <scope>NUCLEOTIDE SEQUENCE [LARGE SCALE GENOMIC DNA]</scope>
    <source>
        <strain evidence="8">Teg-2019</strain>
        <tissue evidence="8">Adductor muscle</tissue>
    </source>
</reference>
<dbReference type="InterPro" id="IPR002589">
    <property type="entry name" value="Macro_dom"/>
</dbReference>
<keyword evidence="9" id="KW-1185">Reference proteome</keyword>
<evidence type="ECO:0000256" key="2">
    <source>
        <dbReference type="ARBA" id="ARBA00022676"/>
    </source>
</evidence>
<dbReference type="PANTHER" id="PTHR14453:SF102">
    <property type="entry name" value="PROTEIN MONO-ADP-RIBOSYLTRANSFERASE PARP14-LIKE"/>
    <property type="match status" value="1"/>
</dbReference>
<keyword evidence="5" id="KW-0539">Nucleus</keyword>
<dbReference type="InterPro" id="IPR052056">
    <property type="entry name" value="Mono-ARTD/PARP"/>
</dbReference>
<comment type="caution">
    <text evidence="8">The sequence shown here is derived from an EMBL/GenBank/DDBJ whole genome shotgun (WGS) entry which is preliminary data.</text>
</comment>
<dbReference type="PROSITE" id="PS51154">
    <property type="entry name" value="MACRO"/>
    <property type="match status" value="3"/>
</dbReference>